<keyword evidence="6" id="KW-1133">Transmembrane helix</keyword>
<evidence type="ECO:0000256" key="5">
    <source>
        <dbReference type="ARBA" id="ARBA00023004"/>
    </source>
</evidence>
<evidence type="ECO:0000256" key="3">
    <source>
        <dbReference type="ARBA" id="ARBA00022723"/>
    </source>
</evidence>
<evidence type="ECO:0000256" key="4">
    <source>
        <dbReference type="ARBA" id="ARBA00022729"/>
    </source>
</evidence>
<proteinExistence type="inferred from homology"/>
<evidence type="ECO:0000256" key="6">
    <source>
        <dbReference type="RuleBase" id="RU364112"/>
    </source>
</evidence>
<feature type="chain" id="PRO_5015371872" description="Formate-dependent nitrite reductase complex subunit" evidence="6">
    <location>
        <begin position="20"/>
        <end position="133"/>
    </location>
</feature>
<dbReference type="RefSeq" id="WP_136166362.1">
    <property type="nucleotide sequence ID" value="NZ_KZ819077.1"/>
</dbReference>
<evidence type="ECO:0000259" key="7">
    <source>
        <dbReference type="Pfam" id="PF03918"/>
    </source>
</evidence>
<gene>
    <name evidence="8" type="ORF">DDT56_10380</name>
</gene>
<reference evidence="8 9" key="1">
    <citation type="submission" date="2018-04" db="EMBL/GenBank/DDBJ databases">
        <title>Brenneria corticis sp.nov.</title>
        <authorList>
            <person name="Li Y."/>
        </authorList>
    </citation>
    <scope>NUCLEOTIDE SEQUENCE [LARGE SCALE GENOMIC DNA]</scope>
    <source>
        <strain evidence="8 9">CFCC 11842</strain>
    </source>
</reference>
<evidence type="ECO:0000256" key="2">
    <source>
        <dbReference type="ARBA" id="ARBA00022617"/>
    </source>
</evidence>
<comment type="function">
    <text evidence="6">Possible subunit of a heme lyase.</text>
</comment>
<dbReference type="Pfam" id="PF03918">
    <property type="entry name" value="CcmH"/>
    <property type="match status" value="1"/>
</dbReference>
<keyword evidence="4 6" id="KW-0732">Signal</keyword>
<sequence length="133" mass="15026">MVKIIALLLMSLMVPPASAQIVDTWEFSSPEQRRAALKIAAQLRCPQCQNQNLLESTAPAAVSMRHEVFSMIGQGKGETEIMAFMTQRYGDFVRYAPPLRLQTSVLWLTPPLLLSAIFAILWRVIRRQRGRKG</sequence>
<evidence type="ECO:0000313" key="9">
    <source>
        <dbReference type="Proteomes" id="UP000296159"/>
    </source>
</evidence>
<evidence type="ECO:0000313" key="8">
    <source>
        <dbReference type="EMBL" id="PWC16468.1"/>
    </source>
</evidence>
<dbReference type="Gene3D" id="1.10.8.640">
    <property type="entry name" value="Cytochrome C biogenesis protein"/>
    <property type="match status" value="1"/>
</dbReference>
<dbReference type="GO" id="GO:0017004">
    <property type="term" value="P:cytochrome complex assembly"/>
    <property type="evidence" value="ECO:0007669"/>
    <property type="project" value="UniProtKB-ARBA"/>
</dbReference>
<dbReference type="EMBL" id="QDKH01000009">
    <property type="protein sequence ID" value="PWC16468.1"/>
    <property type="molecule type" value="Genomic_DNA"/>
</dbReference>
<dbReference type="AlphaFoldDB" id="A0A2U1U474"/>
<dbReference type="FunFam" id="1.10.8.640:FF:000001">
    <property type="entry name" value="Cytochrome c-type biogenesis protein"/>
    <property type="match status" value="1"/>
</dbReference>
<keyword evidence="6" id="KW-0472">Membrane</keyword>
<keyword evidence="6" id="KW-0812">Transmembrane</keyword>
<keyword evidence="8" id="KW-0456">Lyase</keyword>
<dbReference type="InterPro" id="IPR005616">
    <property type="entry name" value="CcmH/CycL/Ccl2/NrfF_N"/>
</dbReference>
<comment type="caution">
    <text evidence="8">The sequence shown here is derived from an EMBL/GenBank/DDBJ whole genome shotgun (WGS) entry which is preliminary data.</text>
</comment>
<dbReference type="CDD" id="cd16378">
    <property type="entry name" value="CcmH_N"/>
    <property type="match status" value="1"/>
</dbReference>
<dbReference type="InterPro" id="IPR017565">
    <property type="entry name" value="For-dep_Cytc_NO2Rdtase_NrfF"/>
</dbReference>
<feature type="signal peptide" evidence="6">
    <location>
        <begin position="1"/>
        <end position="19"/>
    </location>
</feature>
<comment type="similarity">
    <text evidence="1 6">Belongs to the CcmH/CycL/Ccl2/NrfF family.</text>
</comment>
<dbReference type="InterPro" id="IPR038297">
    <property type="entry name" value="CcmH/CycL/NrfF/Ccl2_sf"/>
</dbReference>
<accession>A0A2U1U474</accession>
<dbReference type="NCBIfam" id="TIGR03147">
    <property type="entry name" value="cyt_nit_nrfF"/>
    <property type="match status" value="1"/>
</dbReference>
<dbReference type="GO" id="GO:0046872">
    <property type="term" value="F:metal ion binding"/>
    <property type="evidence" value="ECO:0007669"/>
    <property type="project" value="UniProtKB-KW"/>
</dbReference>
<dbReference type="PANTHER" id="PTHR47870">
    <property type="entry name" value="CYTOCHROME C-TYPE BIOGENESIS PROTEIN CCMH"/>
    <property type="match status" value="1"/>
</dbReference>
<dbReference type="Proteomes" id="UP000296159">
    <property type="component" value="Unassembled WGS sequence"/>
</dbReference>
<keyword evidence="3 6" id="KW-0479">Metal-binding</keyword>
<protein>
    <recommendedName>
        <fullName evidence="6">Formate-dependent nitrite reductase complex subunit</fullName>
    </recommendedName>
</protein>
<keyword evidence="9" id="KW-1185">Reference proteome</keyword>
<dbReference type="GO" id="GO:0016829">
    <property type="term" value="F:lyase activity"/>
    <property type="evidence" value="ECO:0007669"/>
    <property type="project" value="UniProtKB-KW"/>
</dbReference>
<evidence type="ECO:0000256" key="1">
    <source>
        <dbReference type="ARBA" id="ARBA00010342"/>
    </source>
</evidence>
<keyword evidence="2 6" id="KW-0349">Heme</keyword>
<dbReference type="InterPro" id="IPR051263">
    <property type="entry name" value="C-type_cytochrome_biogenesis"/>
</dbReference>
<feature type="domain" description="CcmH/CycL/Ccl2/NrfF N-terminal" evidence="7">
    <location>
        <begin position="8"/>
        <end position="131"/>
    </location>
</feature>
<keyword evidence="5 6" id="KW-0408">Iron</keyword>
<name>A0A2U1U474_9GAMM</name>
<dbReference type="PANTHER" id="PTHR47870:SF2">
    <property type="entry name" value="FORMATE-DEPENDENT NITRITE REDUCTASE COMPLEX SUBUNIT NRFF"/>
    <property type="match status" value="1"/>
</dbReference>
<dbReference type="GO" id="GO:0005886">
    <property type="term" value="C:plasma membrane"/>
    <property type="evidence" value="ECO:0007669"/>
    <property type="project" value="TreeGrafter"/>
</dbReference>
<feature type="transmembrane region" description="Helical" evidence="6">
    <location>
        <begin position="105"/>
        <end position="125"/>
    </location>
</feature>
<organism evidence="8 9">
    <name type="scientific">Brenneria corticis</name>
    <dbReference type="NCBI Taxonomy" id="2173106"/>
    <lineage>
        <taxon>Bacteria</taxon>
        <taxon>Pseudomonadati</taxon>
        <taxon>Pseudomonadota</taxon>
        <taxon>Gammaproteobacteria</taxon>
        <taxon>Enterobacterales</taxon>
        <taxon>Pectobacteriaceae</taxon>
        <taxon>Brenneria</taxon>
    </lineage>
</organism>